<feature type="signal peptide" evidence="1">
    <location>
        <begin position="1"/>
        <end position="20"/>
    </location>
</feature>
<dbReference type="InterPro" id="IPR021457">
    <property type="entry name" value="DUF3108"/>
</dbReference>
<comment type="caution">
    <text evidence="2">The sequence shown here is derived from an EMBL/GenBank/DDBJ whole genome shotgun (WGS) entry which is preliminary data.</text>
</comment>
<proteinExistence type="predicted"/>
<dbReference type="EMBL" id="JAEKJZ010000001">
    <property type="protein sequence ID" value="MBN9670117.1"/>
    <property type="molecule type" value="Genomic_DNA"/>
</dbReference>
<protein>
    <submittedName>
        <fullName evidence="2">DUF3108 domain-containing protein</fullName>
    </submittedName>
</protein>
<accession>A0A939ECM9</accession>
<feature type="chain" id="PRO_5037075225" evidence="1">
    <location>
        <begin position="21"/>
        <end position="259"/>
    </location>
</feature>
<sequence length="259" mass="28148">MRQFVVFLAFLVSFTGAAPADSLYVKYKLYAVGLPIGSGVLNLGLSKDSYTLSGSGETSAFGRLVSDGKGTVKVKGGIGDGRFTPESYNFKMTSSDDSGKISMKMNGGKIDEVSVNPPQDRMKQRVKVTQDHLTDVLDPLSAAVLPAPKGLNPESCNRTLQLFDGKERYNVHLSYKKRDTAKTADGRFNGKVLVCGARYEPVAGHRRNRKSIEELAANKSLELWLAPVGKSGYLFPLKASIKVPFGALVVEAEKFKFSK</sequence>
<evidence type="ECO:0000256" key="1">
    <source>
        <dbReference type="SAM" id="SignalP"/>
    </source>
</evidence>
<gene>
    <name evidence="2" type="ORF">JF539_07180</name>
</gene>
<dbReference type="AlphaFoldDB" id="A0A939ECM9"/>
<keyword evidence="1" id="KW-0732">Signal</keyword>
<evidence type="ECO:0000313" key="2">
    <source>
        <dbReference type="EMBL" id="MBN9670117.1"/>
    </source>
</evidence>
<dbReference type="RefSeq" id="WP_207139629.1">
    <property type="nucleotide sequence ID" value="NZ_JAEKJZ010000001.1"/>
</dbReference>
<evidence type="ECO:0000313" key="3">
    <source>
        <dbReference type="Proteomes" id="UP000664096"/>
    </source>
</evidence>
<name>A0A939ECM9_9HYPH</name>
<dbReference type="Proteomes" id="UP000664096">
    <property type="component" value="Unassembled WGS sequence"/>
</dbReference>
<reference evidence="2" key="1">
    <citation type="submission" date="2020-12" db="EMBL/GenBank/DDBJ databases">
        <title>Oil enriched cultivation method for isolating marine PHA-producing bacteria.</title>
        <authorList>
            <person name="Zheng W."/>
            <person name="Yu S."/>
            <person name="Huang Y."/>
        </authorList>
    </citation>
    <scope>NUCLEOTIDE SEQUENCE</scope>
    <source>
        <strain evidence="2">SY-2-12</strain>
    </source>
</reference>
<organism evidence="2 3">
    <name type="scientific">Roseibium aggregatum</name>
    <dbReference type="NCBI Taxonomy" id="187304"/>
    <lineage>
        <taxon>Bacteria</taxon>
        <taxon>Pseudomonadati</taxon>
        <taxon>Pseudomonadota</taxon>
        <taxon>Alphaproteobacteria</taxon>
        <taxon>Hyphomicrobiales</taxon>
        <taxon>Stappiaceae</taxon>
        <taxon>Roseibium</taxon>
    </lineage>
</organism>
<dbReference type="Pfam" id="PF11306">
    <property type="entry name" value="DUF3108"/>
    <property type="match status" value="1"/>
</dbReference>